<dbReference type="SUPFAM" id="SSF140990">
    <property type="entry name" value="FtsH protease domain-like"/>
    <property type="match status" value="1"/>
</dbReference>
<dbReference type="PANTHER" id="PTHR23076:SF97">
    <property type="entry name" value="ATP-DEPENDENT ZINC METALLOPROTEASE YME1L1"/>
    <property type="match status" value="1"/>
</dbReference>
<evidence type="ECO:0000256" key="1">
    <source>
        <dbReference type="RuleBase" id="RU003651"/>
    </source>
</evidence>
<dbReference type="InterPro" id="IPR003960">
    <property type="entry name" value="ATPase_AAA_CS"/>
</dbReference>
<dbReference type="GO" id="GO:0004176">
    <property type="term" value="F:ATP-dependent peptidase activity"/>
    <property type="evidence" value="ECO:0007669"/>
    <property type="project" value="InterPro"/>
</dbReference>
<dbReference type="InterPro" id="IPR027417">
    <property type="entry name" value="P-loop_NTPase"/>
</dbReference>
<evidence type="ECO:0000313" key="4">
    <source>
        <dbReference type="EMBL" id="OCB62319.1"/>
    </source>
</evidence>
<dbReference type="Proteomes" id="UP000092683">
    <property type="component" value="Unassembled WGS sequence"/>
</dbReference>
<dbReference type="Gene3D" id="1.20.58.760">
    <property type="entry name" value="Peptidase M41"/>
    <property type="match status" value="1"/>
</dbReference>
<keyword evidence="1" id="KW-0067">ATP-binding</keyword>
<keyword evidence="1" id="KW-0547">Nucleotide-binding</keyword>
<evidence type="ECO:0000259" key="3">
    <source>
        <dbReference type="SMART" id="SM00382"/>
    </source>
</evidence>
<dbReference type="InterPro" id="IPR000642">
    <property type="entry name" value="Peptidase_M41"/>
</dbReference>
<gene>
    <name evidence="4" type="ORF">A5677_11785</name>
</gene>
<comment type="similarity">
    <text evidence="1">Belongs to the AAA ATPase family.</text>
</comment>
<name>A0A1B9DDU9_MYCMA</name>
<dbReference type="GO" id="GO:0016887">
    <property type="term" value="F:ATP hydrolysis activity"/>
    <property type="evidence" value="ECO:0007669"/>
    <property type="project" value="InterPro"/>
</dbReference>
<protein>
    <recommendedName>
        <fullName evidence="3">AAA+ ATPase domain-containing protein</fullName>
    </recommendedName>
</protein>
<dbReference type="PANTHER" id="PTHR23076">
    <property type="entry name" value="METALLOPROTEASE M41 FTSH"/>
    <property type="match status" value="1"/>
</dbReference>
<dbReference type="Pfam" id="PF00004">
    <property type="entry name" value="AAA"/>
    <property type="match status" value="1"/>
</dbReference>
<feature type="region of interest" description="Disordered" evidence="2">
    <location>
        <begin position="217"/>
        <end position="241"/>
    </location>
</feature>
<dbReference type="GO" id="GO:0006508">
    <property type="term" value="P:proteolysis"/>
    <property type="evidence" value="ECO:0007669"/>
    <property type="project" value="InterPro"/>
</dbReference>
<dbReference type="InterPro" id="IPR037219">
    <property type="entry name" value="Peptidase_M41-like"/>
</dbReference>
<dbReference type="SUPFAM" id="SSF52540">
    <property type="entry name" value="P-loop containing nucleoside triphosphate hydrolases"/>
    <property type="match status" value="1"/>
</dbReference>
<dbReference type="AlphaFoldDB" id="A0A1B9DDU9"/>
<accession>A0A1B9DDU9</accession>
<dbReference type="GO" id="GO:0004222">
    <property type="term" value="F:metalloendopeptidase activity"/>
    <property type="evidence" value="ECO:0007669"/>
    <property type="project" value="InterPro"/>
</dbReference>
<feature type="domain" description="AAA+ ATPase" evidence="3">
    <location>
        <begin position="508"/>
        <end position="647"/>
    </location>
</feature>
<dbReference type="Gene3D" id="3.40.50.300">
    <property type="entry name" value="P-loop containing nucleotide triphosphate hydrolases"/>
    <property type="match status" value="1"/>
</dbReference>
<comment type="caution">
    <text evidence="4">The sequence shown here is derived from an EMBL/GenBank/DDBJ whole genome shotgun (WGS) entry which is preliminary data.</text>
</comment>
<dbReference type="EMBL" id="MBEE01000023">
    <property type="protein sequence ID" value="OCB62319.1"/>
    <property type="molecule type" value="Genomic_DNA"/>
</dbReference>
<dbReference type="CDD" id="cd19481">
    <property type="entry name" value="RecA-like_protease"/>
    <property type="match status" value="1"/>
</dbReference>
<proteinExistence type="inferred from homology"/>
<dbReference type="Pfam" id="PF01434">
    <property type="entry name" value="Peptidase_M41"/>
    <property type="match status" value="1"/>
</dbReference>
<evidence type="ECO:0000256" key="2">
    <source>
        <dbReference type="SAM" id="MobiDB-lite"/>
    </source>
</evidence>
<organism evidence="4 5">
    <name type="scientific">Mycobacterium malmoense</name>
    <dbReference type="NCBI Taxonomy" id="1780"/>
    <lineage>
        <taxon>Bacteria</taxon>
        <taxon>Bacillati</taxon>
        <taxon>Actinomycetota</taxon>
        <taxon>Actinomycetes</taxon>
        <taxon>Mycobacteriales</taxon>
        <taxon>Mycobacteriaceae</taxon>
        <taxon>Mycobacterium</taxon>
    </lineage>
</organism>
<dbReference type="InterPro" id="IPR003593">
    <property type="entry name" value="AAA+_ATPase"/>
</dbReference>
<dbReference type="GO" id="GO:0005524">
    <property type="term" value="F:ATP binding"/>
    <property type="evidence" value="ECO:0007669"/>
    <property type="project" value="UniProtKB-KW"/>
</dbReference>
<dbReference type="PROSITE" id="PS00674">
    <property type="entry name" value="AAA"/>
    <property type="match status" value="1"/>
</dbReference>
<evidence type="ECO:0000313" key="5">
    <source>
        <dbReference type="Proteomes" id="UP000092683"/>
    </source>
</evidence>
<dbReference type="SMART" id="SM00382">
    <property type="entry name" value="AAA"/>
    <property type="match status" value="1"/>
</dbReference>
<sequence>MKGTEPWASWEPVGAEQGAKVLERLAEELPGIFADSKLIASRCSRLAFYESHHLMELEFVRDHGVERAFALDGPQGIAWLNGGSTPIHDANDAESLALTEETAADYVKFFFYFLRADEGAFVLIESEAEVGPADGVVARGEDEGEVLTLEEARTKARPVLIRRADGRWHTDVTVAYGGVLYSASVAVEPDGNVEMTDDDPIGMLGGLVVPHAPSLAVQTRTGDASADGAPDDAAGDAPRDRETTEAVVAVLLEDVFREPDTAIRAGSALLRHFNLETQGRKPIGQLTRLLESKATVIIESDIPFVEDVVAQLVAPARTARDAVRASALQPGYDDLRCEISVNGHSKLYLLSFHAYRGLFDAERAAHDLTFSDGAVLIGCNRISDVPEQLRRIADIIVTFPSIDRRLFAGIFESVFDAAPAAGWDAAGTDWTHFLVPGDFHMARRLALAPEDALSVLRDRVEARLKRVTPDDGPGLNDLHGMGEARQIAEDLIADIQAAQTGRIPWSAVDKGLLLVGSPGTGKTTLARAIAKECGVKFVVASAAKWQSAGALDAHLRAMRVDFAEAQRYAPAILFIDEIDSVGSRENLDDRNGVYQTEVINALLAEIQGIESTGSLIVIGATNYAEKVDPALRRAGRLDQVIEIPLPNVEGLERIFGYHLSRYRADGGELAPDVDARALAELAFGLTGADVEFFVRGAARRARRENRTVGQNDLVAEVTRRPRRPDSAPLLTPAEMHRVAVHEAGHTVARLISLTQGQDLTFASIIPRLDGSLGFTAAVPTNTRVLTRRMMIEELETVLAGRASEEVVFGADAIGGGAGGSSANCDLAVATNLATLIVCQSGLGDDGLLRWTIQPTAEQDEKIDDVINAAYRSIRGRLQGCRSLLDRVTAALEEKQELSGNELRLLADSVDSATG</sequence>
<dbReference type="InterPro" id="IPR003959">
    <property type="entry name" value="ATPase_AAA_core"/>
</dbReference>
<reference evidence="4 5" key="1">
    <citation type="submission" date="2016-06" db="EMBL/GenBank/DDBJ databases">
        <authorList>
            <person name="Kjaerup R.B."/>
            <person name="Dalgaard T.S."/>
            <person name="Juul-Madsen H.R."/>
        </authorList>
    </citation>
    <scope>NUCLEOTIDE SEQUENCE [LARGE SCALE GENOMIC DNA]</scope>
    <source>
        <strain evidence="4 5">E3012</strain>
    </source>
</reference>
<dbReference type="Gene3D" id="1.10.8.60">
    <property type="match status" value="1"/>
</dbReference>